<evidence type="ECO:0008006" key="4">
    <source>
        <dbReference type="Google" id="ProtNLM"/>
    </source>
</evidence>
<name>A0ABP7NZ81_9BACT</name>
<feature type="chain" id="PRO_5047440865" description="Lipoprotein" evidence="1">
    <location>
        <begin position="20"/>
        <end position="171"/>
    </location>
</feature>
<dbReference type="Proteomes" id="UP001499909">
    <property type="component" value="Unassembled WGS sequence"/>
</dbReference>
<proteinExistence type="predicted"/>
<evidence type="ECO:0000256" key="1">
    <source>
        <dbReference type="SAM" id="SignalP"/>
    </source>
</evidence>
<organism evidence="2 3">
    <name type="scientific">Hymenobacter algoricola</name>
    <dbReference type="NCBI Taxonomy" id="486267"/>
    <lineage>
        <taxon>Bacteria</taxon>
        <taxon>Pseudomonadati</taxon>
        <taxon>Bacteroidota</taxon>
        <taxon>Cytophagia</taxon>
        <taxon>Cytophagales</taxon>
        <taxon>Hymenobacteraceae</taxon>
        <taxon>Hymenobacter</taxon>
    </lineage>
</organism>
<gene>
    <name evidence="2" type="ORF">GCM10022406_42050</name>
</gene>
<feature type="signal peptide" evidence="1">
    <location>
        <begin position="1"/>
        <end position="19"/>
    </location>
</feature>
<dbReference type="PROSITE" id="PS51257">
    <property type="entry name" value="PROKAR_LIPOPROTEIN"/>
    <property type="match status" value="1"/>
</dbReference>
<comment type="caution">
    <text evidence="2">The sequence shown here is derived from an EMBL/GenBank/DDBJ whole genome shotgun (WGS) entry which is preliminary data.</text>
</comment>
<protein>
    <recommendedName>
        <fullName evidence="4">Lipoprotein</fullName>
    </recommendedName>
</protein>
<keyword evidence="1" id="KW-0732">Signal</keyword>
<reference evidence="3" key="1">
    <citation type="journal article" date="2019" name="Int. J. Syst. Evol. Microbiol.">
        <title>The Global Catalogue of Microorganisms (GCM) 10K type strain sequencing project: providing services to taxonomists for standard genome sequencing and annotation.</title>
        <authorList>
            <consortium name="The Broad Institute Genomics Platform"/>
            <consortium name="The Broad Institute Genome Sequencing Center for Infectious Disease"/>
            <person name="Wu L."/>
            <person name="Ma J."/>
        </authorList>
    </citation>
    <scope>NUCLEOTIDE SEQUENCE [LARGE SCALE GENOMIC DNA]</scope>
    <source>
        <strain evidence="3">JCM 17214</strain>
    </source>
</reference>
<sequence>MIRPLLTWLLLAGTATLTAACCGSVSCDCQDGSADAVVFRFDRDSTQGGTGFRAAELTSVSIRRVPLDNTQQLRPDSVLLTRSRATTHRPIIINNAQPLAPNGTRKLNQYRYVIRLSGQNRQYSFDQIQLDGRFEADGCCTCYRNTQKIVYFNRRAYNQTVPGQDTVVLSR</sequence>
<dbReference type="EMBL" id="BAABDH010000114">
    <property type="protein sequence ID" value="GAA3956364.1"/>
    <property type="molecule type" value="Genomic_DNA"/>
</dbReference>
<evidence type="ECO:0000313" key="3">
    <source>
        <dbReference type="Proteomes" id="UP001499909"/>
    </source>
</evidence>
<accession>A0ABP7NZ81</accession>
<evidence type="ECO:0000313" key="2">
    <source>
        <dbReference type="EMBL" id="GAA3956364.1"/>
    </source>
</evidence>
<keyword evidence="3" id="KW-1185">Reference proteome</keyword>
<dbReference type="RefSeq" id="WP_345118027.1">
    <property type="nucleotide sequence ID" value="NZ_BAABDH010000114.1"/>
</dbReference>